<evidence type="ECO:0000313" key="3">
    <source>
        <dbReference type="Proteomes" id="UP001234178"/>
    </source>
</evidence>
<name>A0ABR0AUH3_9CRUS</name>
<feature type="region of interest" description="Disordered" evidence="1">
    <location>
        <begin position="18"/>
        <end position="84"/>
    </location>
</feature>
<accession>A0ABR0AUH3</accession>
<comment type="caution">
    <text evidence="2">The sequence shown here is derived from an EMBL/GenBank/DDBJ whole genome shotgun (WGS) entry which is preliminary data.</text>
</comment>
<feature type="compositionally biased region" description="Basic and acidic residues" evidence="1">
    <location>
        <begin position="61"/>
        <end position="76"/>
    </location>
</feature>
<proteinExistence type="predicted"/>
<dbReference type="EMBL" id="JAOYFB010000039">
    <property type="protein sequence ID" value="KAK4028763.1"/>
    <property type="molecule type" value="Genomic_DNA"/>
</dbReference>
<sequence length="149" mass="16826">MGRKKLCLSIEEQKARVKKYNDSRRKGMKSFGLFSRGSNNSGDGSKQKSSEIAVTKSMKRKRDESFSRCPEIHDQPADSFDVEPDFNQTVPQFLQSALESSAVLEQKLGLSSEMMKLANVRLDKMKKDKRANMDENEDDVSESNADPNV</sequence>
<dbReference type="Proteomes" id="UP001234178">
    <property type="component" value="Unassembled WGS sequence"/>
</dbReference>
<protein>
    <submittedName>
        <fullName evidence="2">Uncharacterized protein</fullName>
    </submittedName>
</protein>
<evidence type="ECO:0000313" key="2">
    <source>
        <dbReference type="EMBL" id="KAK4028763.1"/>
    </source>
</evidence>
<gene>
    <name evidence="2" type="ORF">OUZ56_021782</name>
</gene>
<evidence type="ECO:0000256" key="1">
    <source>
        <dbReference type="SAM" id="MobiDB-lite"/>
    </source>
</evidence>
<keyword evidence="3" id="KW-1185">Reference proteome</keyword>
<organism evidence="2 3">
    <name type="scientific">Daphnia magna</name>
    <dbReference type="NCBI Taxonomy" id="35525"/>
    <lineage>
        <taxon>Eukaryota</taxon>
        <taxon>Metazoa</taxon>
        <taxon>Ecdysozoa</taxon>
        <taxon>Arthropoda</taxon>
        <taxon>Crustacea</taxon>
        <taxon>Branchiopoda</taxon>
        <taxon>Diplostraca</taxon>
        <taxon>Cladocera</taxon>
        <taxon>Anomopoda</taxon>
        <taxon>Daphniidae</taxon>
        <taxon>Daphnia</taxon>
    </lineage>
</organism>
<feature type="region of interest" description="Disordered" evidence="1">
    <location>
        <begin position="125"/>
        <end position="149"/>
    </location>
</feature>
<reference evidence="2 3" key="1">
    <citation type="journal article" date="2023" name="Nucleic Acids Res.">
        <title>The hologenome of Daphnia magna reveals possible DNA methylation and microbiome-mediated evolution of the host genome.</title>
        <authorList>
            <person name="Chaturvedi A."/>
            <person name="Li X."/>
            <person name="Dhandapani V."/>
            <person name="Marshall H."/>
            <person name="Kissane S."/>
            <person name="Cuenca-Cambronero M."/>
            <person name="Asole G."/>
            <person name="Calvet F."/>
            <person name="Ruiz-Romero M."/>
            <person name="Marangio P."/>
            <person name="Guigo R."/>
            <person name="Rago D."/>
            <person name="Mirbahai L."/>
            <person name="Eastwood N."/>
            <person name="Colbourne J.K."/>
            <person name="Zhou J."/>
            <person name="Mallon E."/>
            <person name="Orsini L."/>
        </authorList>
    </citation>
    <scope>NUCLEOTIDE SEQUENCE [LARGE SCALE GENOMIC DNA]</scope>
    <source>
        <strain evidence="2">LRV0_1</strain>
    </source>
</reference>